<dbReference type="EMBL" id="CAJVPS010009946">
    <property type="protein sequence ID" value="CAG8654487.1"/>
    <property type="molecule type" value="Genomic_DNA"/>
</dbReference>
<protein>
    <submittedName>
        <fullName evidence="2">11075_t:CDS:1</fullName>
    </submittedName>
</protein>
<comment type="caution">
    <text evidence="2">The sequence shown here is derived from an EMBL/GenBank/DDBJ whole genome shotgun (WGS) entry which is preliminary data.</text>
</comment>
<dbReference type="AlphaFoldDB" id="A0A9N9DZS0"/>
<proteinExistence type="predicted"/>
<sequence length="112" mass="12408">MNHRHISGNSTTSPTPSYNPYHNSRTRKEKFMSEFSDMETYVDSSGFSDNTSLINASGTNALLPREVALHRAHSARVLNGLARGDSIKRVPQLDRVETRGTMIDGNNNNDDG</sequence>
<feature type="compositionally biased region" description="Polar residues" evidence="1">
    <location>
        <begin position="7"/>
        <end position="23"/>
    </location>
</feature>
<evidence type="ECO:0000313" key="2">
    <source>
        <dbReference type="EMBL" id="CAG8654487.1"/>
    </source>
</evidence>
<reference evidence="2" key="1">
    <citation type="submission" date="2021-06" db="EMBL/GenBank/DDBJ databases">
        <authorList>
            <person name="Kallberg Y."/>
            <person name="Tangrot J."/>
            <person name="Rosling A."/>
        </authorList>
    </citation>
    <scope>NUCLEOTIDE SEQUENCE</scope>
    <source>
        <strain evidence="2">FL130A</strain>
    </source>
</reference>
<evidence type="ECO:0000313" key="3">
    <source>
        <dbReference type="Proteomes" id="UP000789508"/>
    </source>
</evidence>
<name>A0A9N9DZS0_9GLOM</name>
<feature type="non-terminal residue" evidence="2">
    <location>
        <position position="112"/>
    </location>
</feature>
<evidence type="ECO:0000256" key="1">
    <source>
        <dbReference type="SAM" id="MobiDB-lite"/>
    </source>
</evidence>
<accession>A0A9N9DZS0</accession>
<dbReference type="Proteomes" id="UP000789508">
    <property type="component" value="Unassembled WGS sequence"/>
</dbReference>
<gene>
    <name evidence="2" type="ORF">ALEPTO_LOCUS10128</name>
</gene>
<organism evidence="2 3">
    <name type="scientific">Ambispora leptoticha</name>
    <dbReference type="NCBI Taxonomy" id="144679"/>
    <lineage>
        <taxon>Eukaryota</taxon>
        <taxon>Fungi</taxon>
        <taxon>Fungi incertae sedis</taxon>
        <taxon>Mucoromycota</taxon>
        <taxon>Glomeromycotina</taxon>
        <taxon>Glomeromycetes</taxon>
        <taxon>Archaeosporales</taxon>
        <taxon>Ambisporaceae</taxon>
        <taxon>Ambispora</taxon>
    </lineage>
</organism>
<keyword evidence="3" id="KW-1185">Reference proteome</keyword>
<feature type="region of interest" description="Disordered" evidence="1">
    <location>
        <begin position="1"/>
        <end position="25"/>
    </location>
</feature>
<dbReference type="OrthoDB" id="10445177at2759"/>